<comment type="function">
    <text evidence="5">Possible subunit of a heme lyase.</text>
</comment>
<dbReference type="Pfam" id="PF03918">
    <property type="entry name" value="CcmH"/>
    <property type="match status" value="1"/>
</dbReference>
<proteinExistence type="inferred from homology"/>
<evidence type="ECO:0000256" key="2">
    <source>
        <dbReference type="ARBA" id="ARBA00022617"/>
    </source>
</evidence>
<feature type="domain" description="CcmH/CycL/Ccl2/NrfF N-terminal" evidence="6">
    <location>
        <begin position="16"/>
        <end position="162"/>
    </location>
</feature>
<dbReference type="Proteomes" id="UP000219439">
    <property type="component" value="Unassembled WGS sequence"/>
</dbReference>
<reference evidence="7 8" key="1">
    <citation type="submission" date="2017-09" db="EMBL/GenBank/DDBJ databases">
        <authorList>
            <person name="Ehlers B."/>
            <person name="Leendertz F.H."/>
        </authorList>
    </citation>
    <scope>NUCLEOTIDE SEQUENCE [LARGE SCALE GENOMIC DNA]</scope>
    <source>
        <strain evidence="7 8">DSM 18289</strain>
    </source>
</reference>
<dbReference type="InterPro" id="IPR038297">
    <property type="entry name" value="CcmH/CycL/NrfF/Ccl2_sf"/>
</dbReference>
<dbReference type="PANTHER" id="PTHR47601:SF1">
    <property type="entry name" value="CYTOCHROME C-TYPE BIOGENESIS CCMH-LIKE MITOCHONDRIAL PROTEIN"/>
    <property type="match status" value="1"/>
</dbReference>
<evidence type="ECO:0000313" key="7">
    <source>
        <dbReference type="EMBL" id="SNZ07135.1"/>
    </source>
</evidence>
<organism evidence="7 8">
    <name type="scientific">Cohaesibacter gelatinilyticus</name>
    <dbReference type="NCBI Taxonomy" id="372072"/>
    <lineage>
        <taxon>Bacteria</taxon>
        <taxon>Pseudomonadati</taxon>
        <taxon>Pseudomonadota</taxon>
        <taxon>Alphaproteobacteria</taxon>
        <taxon>Hyphomicrobiales</taxon>
        <taxon>Cohaesibacteraceae</taxon>
    </lineage>
</organism>
<sequence>MKLISILRLVFLSAFLVVTLQAGPSLAVSPEEMLKDPALEARAREISAGLRCLVCQNQSIDDSDAPLAKDLRLLVRERIVKGDSNDEAMEFLVSRYGEFVLLKPRFTMKTLLLWGFGPAILLLGLWAVHLLYRKNKSVAATAQATGAVELSKEEQDKLNKILSSESDS</sequence>
<evidence type="ECO:0000259" key="6">
    <source>
        <dbReference type="Pfam" id="PF03918"/>
    </source>
</evidence>
<keyword evidence="2 5" id="KW-0349">Heme</keyword>
<keyword evidence="5" id="KW-0732">Signal</keyword>
<protein>
    <recommendedName>
        <fullName evidence="5">Cytochrome c-type biogenesis protein</fullName>
    </recommendedName>
</protein>
<evidence type="ECO:0000256" key="4">
    <source>
        <dbReference type="ARBA" id="ARBA00023004"/>
    </source>
</evidence>
<dbReference type="Gene3D" id="1.10.8.640">
    <property type="entry name" value="Cytochrome C biogenesis protein"/>
    <property type="match status" value="1"/>
</dbReference>
<dbReference type="GO" id="GO:0046872">
    <property type="term" value="F:metal ion binding"/>
    <property type="evidence" value="ECO:0007669"/>
    <property type="project" value="UniProtKB-KW"/>
</dbReference>
<evidence type="ECO:0000256" key="5">
    <source>
        <dbReference type="RuleBase" id="RU364112"/>
    </source>
</evidence>
<evidence type="ECO:0000256" key="1">
    <source>
        <dbReference type="ARBA" id="ARBA00010342"/>
    </source>
</evidence>
<keyword evidence="5" id="KW-0472">Membrane</keyword>
<dbReference type="EMBL" id="OBEL01000001">
    <property type="protein sequence ID" value="SNZ07135.1"/>
    <property type="molecule type" value="Genomic_DNA"/>
</dbReference>
<dbReference type="OrthoDB" id="9804975at2"/>
<feature type="transmembrane region" description="Helical" evidence="5">
    <location>
        <begin position="111"/>
        <end position="132"/>
    </location>
</feature>
<keyword evidence="4 5" id="KW-0408">Iron</keyword>
<keyword evidence="5" id="KW-1133">Transmembrane helix</keyword>
<name>A0A285NCF8_9HYPH</name>
<evidence type="ECO:0000313" key="8">
    <source>
        <dbReference type="Proteomes" id="UP000219439"/>
    </source>
</evidence>
<keyword evidence="5" id="KW-0812">Transmembrane</keyword>
<dbReference type="PANTHER" id="PTHR47601">
    <property type="match status" value="1"/>
</dbReference>
<keyword evidence="3 5" id="KW-0479">Metal-binding</keyword>
<dbReference type="InterPro" id="IPR005616">
    <property type="entry name" value="CcmH/CycL/Ccl2/NrfF_N"/>
</dbReference>
<keyword evidence="8" id="KW-1185">Reference proteome</keyword>
<accession>A0A285NCF8</accession>
<dbReference type="RefSeq" id="WP_097151979.1">
    <property type="nucleotide sequence ID" value="NZ_OBEL01000001.1"/>
</dbReference>
<gene>
    <name evidence="7" type="ORF">SAMN06265368_0675</name>
</gene>
<evidence type="ECO:0000256" key="3">
    <source>
        <dbReference type="ARBA" id="ARBA00022723"/>
    </source>
</evidence>
<comment type="similarity">
    <text evidence="1 5">Belongs to the CcmH/CycL/Ccl2/NrfF family.</text>
</comment>
<dbReference type="AlphaFoldDB" id="A0A285NCF8"/>
<dbReference type="CDD" id="cd16378">
    <property type="entry name" value="CcmH_N"/>
    <property type="match status" value="1"/>
</dbReference>